<organism evidence="14 15">
    <name type="scientific">Varroa destructor</name>
    <name type="common">Honeybee mite</name>
    <dbReference type="NCBI Taxonomy" id="109461"/>
    <lineage>
        <taxon>Eukaryota</taxon>
        <taxon>Metazoa</taxon>
        <taxon>Ecdysozoa</taxon>
        <taxon>Arthropoda</taxon>
        <taxon>Chelicerata</taxon>
        <taxon>Arachnida</taxon>
        <taxon>Acari</taxon>
        <taxon>Parasitiformes</taxon>
        <taxon>Mesostigmata</taxon>
        <taxon>Gamasina</taxon>
        <taxon>Dermanyssoidea</taxon>
        <taxon>Varroidae</taxon>
        <taxon>Varroa</taxon>
    </lineage>
</organism>
<dbReference type="PANTHER" id="PTHR45925">
    <property type="entry name" value="ZINC FINGER PROTEIN"/>
    <property type="match status" value="1"/>
</dbReference>
<keyword evidence="15" id="KW-1185">Reference proteome</keyword>
<dbReference type="SMART" id="SM00355">
    <property type="entry name" value="ZnF_C2H2"/>
    <property type="match status" value="2"/>
</dbReference>
<evidence type="ECO:0000256" key="3">
    <source>
        <dbReference type="ARBA" id="ARBA00022723"/>
    </source>
</evidence>
<dbReference type="FunFam" id="3.30.160.60:FF:001732">
    <property type="entry name" value="Zgc:162936"/>
    <property type="match status" value="1"/>
</dbReference>
<sequence length="248" mass="25443">MSFSVTATLAGGCSITGTLRGSGADASSLSSGDPCDALIRTVNDPSRPFECLVCGFRARFNSHMKVHTRIHTGYKPFACSVCDYRTTQKGNIKIHMTKKHGLPEDEVNLLLHGNISGAQLGGATIAIFQQLGQDSQNATSGNATSSHIHSSPSSFGATAVATSSASALASSSASLTVPSVPSAVSVLTCTGEILSSVRRVSTSLASASALGPSQQISTTPSPSVDARTYSVRSLAHADSASLQDPDDL</sequence>
<dbReference type="InterPro" id="IPR051967">
    <property type="entry name" value="Krueppel_C2H2-ZF"/>
</dbReference>
<keyword evidence="10" id="KW-0539">Nucleus</keyword>
<dbReference type="AlphaFoldDB" id="A0A7M7K4E5"/>
<dbReference type="RefSeq" id="XP_022661336.1">
    <property type="nucleotide sequence ID" value="XM_022805601.1"/>
</dbReference>
<evidence type="ECO:0000256" key="2">
    <source>
        <dbReference type="ARBA" id="ARBA00006991"/>
    </source>
</evidence>
<name>A0A7M7K4E5_VARDE</name>
<dbReference type="GeneID" id="111250395"/>
<dbReference type="Proteomes" id="UP000594260">
    <property type="component" value="Unplaced"/>
</dbReference>
<evidence type="ECO:0000256" key="10">
    <source>
        <dbReference type="ARBA" id="ARBA00023242"/>
    </source>
</evidence>
<dbReference type="InParanoid" id="A0A7M7K4E5"/>
<feature type="region of interest" description="Disordered" evidence="12">
    <location>
        <begin position="208"/>
        <end position="227"/>
    </location>
</feature>
<accession>A0A7M7K4E5</accession>
<dbReference type="OrthoDB" id="6483397at2759"/>
<proteinExistence type="inferred from homology"/>
<evidence type="ECO:0000256" key="11">
    <source>
        <dbReference type="PROSITE-ProRule" id="PRU00042"/>
    </source>
</evidence>
<comment type="similarity">
    <text evidence="2">Belongs to the krueppel C2H2-type zinc-finger protein family.</text>
</comment>
<keyword evidence="6" id="KW-0862">Zinc</keyword>
<comment type="subcellular location">
    <subcellularLocation>
        <location evidence="1">Nucleus</location>
    </subcellularLocation>
</comment>
<evidence type="ECO:0000313" key="15">
    <source>
        <dbReference type="Proteomes" id="UP000594260"/>
    </source>
</evidence>
<protein>
    <recommendedName>
        <fullName evidence="13">C2H2-type domain-containing protein</fullName>
    </recommendedName>
</protein>
<evidence type="ECO:0000256" key="8">
    <source>
        <dbReference type="ARBA" id="ARBA00023125"/>
    </source>
</evidence>
<dbReference type="GO" id="GO:0008270">
    <property type="term" value="F:zinc ion binding"/>
    <property type="evidence" value="ECO:0007669"/>
    <property type="project" value="UniProtKB-KW"/>
</dbReference>
<keyword evidence="7" id="KW-0805">Transcription regulation</keyword>
<feature type="compositionally biased region" description="Low complexity" evidence="12">
    <location>
        <begin position="212"/>
        <end position="223"/>
    </location>
</feature>
<dbReference type="GO" id="GO:0005634">
    <property type="term" value="C:nucleus"/>
    <property type="evidence" value="ECO:0007669"/>
    <property type="project" value="UniProtKB-SubCell"/>
</dbReference>
<dbReference type="OMA" id="ARFNSHM"/>
<evidence type="ECO:0000256" key="7">
    <source>
        <dbReference type="ARBA" id="ARBA00023015"/>
    </source>
</evidence>
<dbReference type="GO" id="GO:0005694">
    <property type="term" value="C:chromosome"/>
    <property type="evidence" value="ECO:0007669"/>
    <property type="project" value="UniProtKB-ARBA"/>
</dbReference>
<keyword evidence="8" id="KW-0238">DNA-binding</keyword>
<evidence type="ECO:0000256" key="1">
    <source>
        <dbReference type="ARBA" id="ARBA00004123"/>
    </source>
</evidence>
<evidence type="ECO:0000259" key="13">
    <source>
        <dbReference type="PROSITE" id="PS50157"/>
    </source>
</evidence>
<evidence type="ECO:0000256" key="5">
    <source>
        <dbReference type="ARBA" id="ARBA00022771"/>
    </source>
</evidence>
<keyword evidence="5 11" id="KW-0863">Zinc-finger</keyword>
<dbReference type="FunFam" id="3.30.160.60:FF:000145">
    <property type="entry name" value="Zinc finger protein 574"/>
    <property type="match status" value="1"/>
</dbReference>
<reference evidence="14" key="1">
    <citation type="submission" date="2021-01" db="UniProtKB">
        <authorList>
            <consortium name="EnsemblMetazoa"/>
        </authorList>
    </citation>
    <scope>IDENTIFICATION</scope>
</reference>
<dbReference type="InterPro" id="IPR013087">
    <property type="entry name" value="Znf_C2H2_type"/>
</dbReference>
<dbReference type="KEGG" id="vde:111250395"/>
<keyword evidence="3" id="KW-0479">Metal-binding</keyword>
<keyword evidence="9" id="KW-0804">Transcription</keyword>
<dbReference type="Pfam" id="PF13909">
    <property type="entry name" value="zf-H2C2_5"/>
    <property type="match status" value="1"/>
</dbReference>
<evidence type="ECO:0000256" key="6">
    <source>
        <dbReference type="ARBA" id="ARBA00022833"/>
    </source>
</evidence>
<feature type="domain" description="C2H2-type" evidence="13">
    <location>
        <begin position="49"/>
        <end position="76"/>
    </location>
</feature>
<dbReference type="Gene3D" id="3.30.160.60">
    <property type="entry name" value="Classic Zinc Finger"/>
    <property type="match status" value="2"/>
</dbReference>
<dbReference type="GO" id="GO:0045893">
    <property type="term" value="P:positive regulation of DNA-templated transcription"/>
    <property type="evidence" value="ECO:0007669"/>
    <property type="project" value="UniProtKB-ARBA"/>
</dbReference>
<evidence type="ECO:0000313" key="14">
    <source>
        <dbReference type="EnsemblMetazoa" id="XP_022661336"/>
    </source>
</evidence>
<evidence type="ECO:0000256" key="9">
    <source>
        <dbReference type="ARBA" id="ARBA00023163"/>
    </source>
</evidence>
<dbReference type="GO" id="GO:0000981">
    <property type="term" value="F:DNA-binding transcription factor activity, RNA polymerase II-specific"/>
    <property type="evidence" value="ECO:0007669"/>
    <property type="project" value="TreeGrafter"/>
</dbReference>
<evidence type="ECO:0000256" key="12">
    <source>
        <dbReference type="SAM" id="MobiDB-lite"/>
    </source>
</evidence>
<dbReference type="InterPro" id="IPR036236">
    <property type="entry name" value="Znf_C2H2_sf"/>
</dbReference>
<dbReference type="GO" id="GO:0000978">
    <property type="term" value="F:RNA polymerase II cis-regulatory region sequence-specific DNA binding"/>
    <property type="evidence" value="ECO:0007669"/>
    <property type="project" value="TreeGrafter"/>
</dbReference>
<keyword evidence="4" id="KW-0677">Repeat</keyword>
<dbReference type="SUPFAM" id="SSF57667">
    <property type="entry name" value="beta-beta-alpha zinc fingers"/>
    <property type="match status" value="1"/>
</dbReference>
<evidence type="ECO:0000256" key="4">
    <source>
        <dbReference type="ARBA" id="ARBA00022737"/>
    </source>
</evidence>
<dbReference type="PROSITE" id="PS50157">
    <property type="entry name" value="ZINC_FINGER_C2H2_2"/>
    <property type="match status" value="1"/>
</dbReference>
<dbReference type="EnsemblMetazoa" id="XM_022805601">
    <property type="protein sequence ID" value="XP_022661336"/>
    <property type="gene ID" value="LOC111250395"/>
</dbReference>